<dbReference type="AlphaFoldDB" id="A0A7C9NN07"/>
<dbReference type="RefSeq" id="WP_161484296.1">
    <property type="nucleotide sequence ID" value="NZ_WXEW01000016.1"/>
</dbReference>
<feature type="domain" description="Ricin B lectin" evidence="2">
    <location>
        <begin position="79"/>
        <end position="168"/>
    </location>
</feature>
<evidence type="ECO:0000259" key="2">
    <source>
        <dbReference type="Pfam" id="PF14200"/>
    </source>
</evidence>
<reference evidence="3 4" key="1">
    <citation type="submission" date="2020-01" db="EMBL/GenBank/DDBJ databases">
        <title>Herbidospora sp. NEAU-GS84 nov., a novel actinomycete isolated from soil.</title>
        <authorList>
            <person name="Han L."/>
        </authorList>
    </citation>
    <scope>NUCLEOTIDE SEQUENCE [LARGE SCALE GENOMIC DNA]</scope>
    <source>
        <strain evidence="3 4">NEAU-GS84</strain>
    </source>
</reference>
<dbReference type="SUPFAM" id="SSF50370">
    <property type="entry name" value="Ricin B-like lectins"/>
    <property type="match status" value="1"/>
</dbReference>
<dbReference type="PROSITE" id="PS50231">
    <property type="entry name" value="RICIN_B_LECTIN"/>
    <property type="match status" value="1"/>
</dbReference>
<gene>
    <name evidence="3" type="ORF">GT755_37530</name>
</gene>
<keyword evidence="1" id="KW-0732">Signal</keyword>
<dbReference type="InterPro" id="IPR000772">
    <property type="entry name" value="Ricin_B_lectin"/>
</dbReference>
<dbReference type="Gene3D" id="2.80.10.50">
    <property type="match status" value="1"/>
</dbReference>
<dbReference type="InterPro" id="IPR035992">
    <property type="entry name" value="Ricin_B-like_lectins"/>
</dbReference>
<dbReference type="Pfam" id="PF14200">
    <property type="entry name" value="RicinB_lectin_2"/>
    <property type="match status" value="1"/>
</dbReference>
<protein>
    <recommendedName>
        <fullName evidence="2">Ricin B lectin domain-containing protein</fullName>
    </recommendedName>
</protein>
<evidence type="ECO:0000313" key="4">
    <source>
        <dbReference type="Proteomes" id="UP000479526"/>
    </source>
</evidence>
<evidence type="ECO:0000256" key="1">
    <source>
        <dbReference type="SAM" id="SignalP"/>
    </source>
</evidence>
<feature type="signal peptide" evidence="1">
    <location>
        <begin position="1"/>
        <end position="26"/>
    </location>
</feature>
<dbReference type="CDD" id="cd00161">
    <property type="entry name" value="beta-trefoil_Ricin-like"/>
    <property type="match status" value="1"/>
</dbReference>
<comment type="caution">
    <text evidence="3">The sequence shown here is derived from an EMBL/GenBank/DDBJ whole genome shotgun (WGS) entry which is preliminary data.</text>
</comment>
<keyword evidence="4" id="KW-1185">Reference proteome</keyword>
<proteinExistence type="predicted"/>
<name>A0A7C9NN07_9ACTN</name>
<dbReference type="Proteomes" id="UP000479526">
    <property type="component" value="Unassembled WGS sequence"/>
</dbReference>
<feature type="chain" id="PRO_5028993904" description="Ricin B lectin domain-containing protein" evidence="1">
    <location>
        <begin position="27"/>
        <end position="190"/>
    </location>
</feature>
<dbReference type="EMBL" id="WXEW01000016">
    <property type="protein sequence ID" value="NAS27358.1"/>
    <property type="molecule type" value="Genomic_DNA"/>
</dbReference>
<sequence>MPRKRTLAVAALIGTTFLAAGTAAMADVWAPESPPFHGTKRFYHIIENLHSGLGLGVPGASTDNGTQIIQWNGVNVAMNNQWEIVRPAASPGFMLRNRWSRQCLTVHSKTVGAPVVQEPCQNSINQQWVTEKVNGIDPHFVAFKNLHSGLDMVVDNASTALGAKVIQWSRTTAPNAFFNITAPVGLQVTD</sequence>
<accession>A0A7C9NN07</accession>
<evidence type="ECO:0000313" key="3">
    <source>
        <dbReference type="EMBL" id="NAS27358.1"/>
    </source>
</evidence>
<organism evidence="3 4">
    <name type="scientific">Herbidospora solisilvae</name>
    <dbReference type="NCBI Taxonomy" id="2696284"/>
    <lineage>
        <taxon>Bacteria</taxon>
        <taxon>Bacillati</taxon>
        <taxon>Actinomycetota</taxon>
        <taxon>Actinomycetes</taxon>
        <taxon>Streptosporangiales</taxon>
        <taxon>Streptosporangiaceae</taxon>
        <taxon>Herbidospora</taxon>
    </lineage>
</organism>